<dbReference type="PANTHER" id="PTHR10491:SF4">
    <property type="entry name" value="METHIONINE ADENOSYLTRANSFERASE 2 SUBUNIT BETA"/>
    <property type="match status" value="1"/>
</dbReference>
<comment type="function">
    <text evidence="6">Catalyzes the reduction of dTDP-6-deoxy-L-lyxo-4-hexulose to yield dTDP-L-rhamnose.</text>
</comment>
<dbReference type="SUPFAM" id="SSF51735">
    <property type="entry name" value="NAD(P)-binding Rossmann-fold domains"/>
    <property type="match status" value="1"/>
</dbReference>
<dbReference type="Pfam" id="PF04321">
    <property type="entry name" value="RmlD_sub_bind"/>
    <property type="match status" value="1"/>
</dbReference>
<evidence type="ECO:0000256" key="4">
    <source>
        <dbReference type="ARBA" id="ARBA00017099"/>
    </source>
</evidence>
<comment type="cofactor">
    <cofactor evidence="6">
        <name>Mg(2+)</name>
        <dbReference type="ChEBI" id="CHEBI:18420"/>
    </cofactor>
    <text evidence="6">Binds 1 Mg(2+) ion per monomer.</text>
</comment>
<keyword evidence="6 8" id="KW-0560">Oxidoreductase</keyword>
<dbReference type="InterPro" id="IPR036291">
    <property type="entry name" value="NAD(P)-bd_dom_sf"/>
</dbReference>
<keyword evidence="9" id="KW-1185">Reference proteome</keyword>
<dbReference type="CDD" id="cd05254">
    <property type="entry name" value="dTDP_HR_like_SDR_e"/>
    <property type="match status" value="1"/>
</dbReference>
<proteinExistence type="inferred from homology"/>
<dbReference type="InterPro" id="IPR029903">
    <property type="entry name" value="RmlD-like-bd"/>
</dbReference>
<evidence type="ECO:0000256" key="2">
    <source>
        <dbReference type="ARBA" id="ARBA00010944"/>
    </source>
</evidence>
<gene>
    <name evidence="8" type="ORF">GGD88_001237</name>
</gene>
<dbReference type="InterPro" id="IPR005913">
    <property type="entry name" value="dTDP_dehydrorham_reduct"/>
</dbReference>
<dbReference type="Gene3D" id="3.90.25.10">
    <property type="entry name" value="UDP-galactose 4-epimerase, domain 1"/>
    <property type="match status" value="1"/>
</dbReference>
<reference evidence="8 9" key="1">
    <citation type="submission" date="2020-08" db="EMBL/GenBank/DDBJ databases">
        <title>Genome sequencing of Purple Non-Sulfur Bacteria from various extreme environments.</title>
        <authorList>
            <person name="Mayer M."/>
        </authorList>
    </citation>
    <scope>NUCLEOTIDE SEQUENCE [LARGE SCALE GENOMIC DNA]</scope>
    <source>
        <strain evidence="8 9">JA135</strain>
    </source>
</reference>
<protein>
    <recommendedName>
        <fullName evidence="4 6">dTDP-4-dehydrorhamnose reductase</fullName>
        <ecNumber evidence="3 6">1.1.1.133</ecNumber>
    </recommendedName>
</protein>
<comment type="similarity">
    <text evidence="2 6">Belongs to the dTDP-4-dehydrorhamnose reductase family.</text>
</comment>
<comment type="caution">
    <text evidence="8">The sequence shown here is derived from an EMBL/GenBank/DDBJ whole genome shotgun (WGS) entry which is preliminary data.</text>
</comment>
<dbReference type="UniPathway" id="UPA00124"/>
<evidence type="ECO:0000256" key="5">
    <source>
        <dbReference type="ARBA" id="ARBA00048200"/>
    </source>
</evidence>
<evidence type="ECO:0000256" key="6">
    <source>
        <dbReference type="RuleBase" id="RU364082"/>
    </source>
</evidence>
<evidence type="ECO:0000313" key="9">
    <source>
        <dbReference type="Proteomes" id="UP000555728"/>
    </source>
</evidence>
<dbReference type="PANTHER" id="PTHR10491">
    <property type="entry name" value="DTDP-4-DEHYDRORHAMNOSE REDUCTASE"/>
    <property type="match status" value="1"/>
</dbReference>
<dbReference type="EC" id="1.1.1.133" evidence="3 6"/>
<evidence type="ECO:0000313" key="8">
    <source>
        <dbReference type="EMBL" id="MBB4285519.1"/>
    </source>
</evidence>
<sequence length="310" mass="32712">MTATTAEASRGGRHRVLVAGRTGQLGFELARARWPAGLEVVPVGRDTLDLADPEAAAAVVRDGRFALVINAAAYTAVDQAESEEDRATHINADGPRALAMACTDAGIPLIHVSTDYVFDGTKAGPYTEDDPVAPLGAYGRSKLAGEVAVRAECPHHVIVRTAWVFSAHGKNFVKTMLRLAAEKPDLRVVADQHGCPTAAHDLARALIEIARQLVLEGRTDAFGTYHFAGAGPTTWHGFAEAIVAAQGARTGKHPPVHPIPTADFPTPARRPANSVLATDRIAATFGVAPRPWRETLAEVLADLGATAPAR</sequence>
<dbReference type="AlphaFoldDB" id="A0A7W6RZK5"/>
<dbReference type="GO" id="GO:0019305">
    <property type="term" value="P:dTDP-rhamnose biosynthetic process"/>
    <property type="evidence" value="ECO:0007669"/>
    <property type="project" value="UniProtKB-UniPathway"/>
</dbReference>
<organism evidence="8 9">
    <name type="scientific">Roseospira goensis</name>
    <dbReference type="NCBI Taxonomy" id="391922"/>
    <lineage>
        <taxon>Bacteria</taxon>
        <taxon>Pseudomonadati</taxon>
        <taxon>Pseudomonadota</taxon>
        <taxon>Alphaproteobacteria</taxon>
        <taxon>Rhodospirillales</taxon>
        <taxon>Rhodospirillaceae</taxon>
        <taxon>Roseospira</taxon>
    </lineage>
</organism>
<comment type="pathway">
    <text evidence="1 6">Carbohydrate biosynthesis; dTDP-L-rhamnose biosynthesis.</text>
</comment>
<name>A0A7W6RZK5_9PROT</name>
<accession>A0A7W6RZK5</accession>
<dbReference type="Gene3D" id="3.40.50.720">
    <property type="entry name" value="NAD(P)-binding Rossmann-like Domain"/>
    <property type="match status" value="1"/>
</dbReference>
<dbReference type="NCBIfam" id="TIGR01214">
    <property type="entry name" value="rmlD"/>
    <property type="match status" value="1"/>
</dbReference>
<comment type="catalytic activity">
    <reaction evidence="5 6">
        <text>dTDP-beta-L-rhamnose + NADP(+) = dTDP-4-dehydro-beta-L-rhamnose + NADPH + H(+)</text>
        <dbReference type="Rhea" id="RHEA:21796"/>
        <dbReference type="ChEBI" id="CHEBI:15378"/>
        <dbReference type="ChEBI" id="CHEBI:57510"/>
        <dbReference type="ChEBI" id="CHEBI:57783"/>
        <dbReference type="ChEBI" id="CHEBI:58349"/>
        <dbReference type="ChEBI" id="CHEBI:62830"/>
        <dbReference type="EC" id="1.1.1.133"/>
    </reaction>
</comment>
<dbReference type="GO" id="GO:0008831">
    <property type="term" value="F:dTDP-4-dehydrorhamnose reductase activity"/>
    <property type="evidence" value="ECO:0007669"/>
    <property type="project" value="UniProtKB-EC"/>
</dbReference>
<evidence type="ECO:0000256" key="3">
    <source>
        <dbReference type="ARBA" id="ARBA00012929"/>
    </source>
</evidence>
<evidence type="ECO:0000256" key="1">
    <source>
        <dbReference type="ARBA" id="ARBA00004781"/>
    </source>
</evidence>
<feature type="domain" description="RmlD-like substrate binding" evidence="7">
    <location>
        <begin position="15"/>
        <end position="303"/>
    </location>
</feature>
<dbReference type="RefSeq" id="WP_184432828.1">
    <property type="nucleotide sequence ID" value="NZ_JACIGI010000007.1"/>
</dbReference>
<keyword evidence="6" id="KW-0521">NADP</keyword>
<evidence type="ECO:0000259" key="7">
    <source>
        <dbReference type="Pfam" id="PF04321"/>
    </source>
</evidence>
<dbReference type="Proteomes" id="UP000555728">
    <property type="component" value="Unassembled WGS sequence"/>
</dbReference>
<dbReference type="EMBL" id="JACIGI010000007">
    <property type="protein sequence ID" value="MBB4285519.1"/>
    <property type="molecule type" value="Genomic_DNA"/>
</dbReference>